<feature type="transmembrane region" description="Helical" evidence="1">
    <location>
        <begin position="148"/>
        <end position="178"/>
    </location>
</feature>
<organism evidence="2 3">
    <name type="scientific">Pseudoalteromonas haloplanktis</name>
    <name type="common">Alteromonas haloplanktis</name>
    <dbReference type="NCBI Taxonomy" id="228"/>
    <lineage>
        <taxon>Bacteria</taxon>
        <taxon>Pseudomonadati</taxon>
        <taxon>Pseudomonadota</taxon>
        <taxon>Gammaproteobacteria</taxon>
        <taxon>Alteromonadales</taxon>
        <taxon>Pseudoalteromonadaceae</taxon>
        <taxon>Pseudoalteromonas</taxon>
    </lineage>
</organism>
<dbReference type="Pfam" id="PF19632">
    <property type="entry name" value="DUF6136"/>
    <property type="match status" value="1"/>
</dbReference>
<evidence type="ECO:0000313" key="2">
    <source>
        <dbReference type="EMBL" id="CAH9060728.1"/>
    </source>
</evidence>
<dbReference type="EMBL" id="CAMAPB010000033">
    <property type="protein sequence ID" value="CAH9060728.1"/>
    <property type="molecule type" value="Genomic_DNA"/>
</dbReference>
<feature type="transmembrane region" description="Helical" evidence="1">
    <location>
        <begin position="330"/>
        <end position="346"/>
    </location>
</feature>
<feature type="transmembrane region" description="Helical" evidence="1">
    <location>
        <begin position="352"/>
        <end position="368"/>
    </location>
</feature>
<evidence type="ECO:0000256" key="1">
    <source>
        <dbReference type="SAM" id="Phobius"/>
    </source>
</evidence>
<keyword evidence="1" id="KW-0812">Transmembrane</keyword>
<proteinExistence type="predicted"/>
<keyword evidence="3" id="KW-1185">Reference proteome</keyword>
<dbReference type="RefSeq" id="WP_262976858.1">
    <property type="nucleotide sequence ID" value="NZ_CAMAPB010000033.1"/>
</dbReference>
<feature type="transmembrane region" description="Helical" evidence="1">
    <location>
        <begin position="37"/>
        <end position="60"/>
    </location>
</feature>
<reference evidence="2" key="1">
    <citation type="submission" date="2022-07" db="EMBL/GenBank/DDBJ databases">
        <authorList>
            <person name="Criscuolo A."/>
        </authorList>
    </citation>
    <scope>NUCLEOTIDE SEQUENCE</scope>
    <source>
        <strain evidence="2">CIP103197</strain>
    </source>
</reference>
<feature type="transmembrane region" description="Helical" evidence="1">
    <location>
        <begin position="111"/>
        <end position="136"/>
    </location>
</feature>
<protein>
    <submittedName>
        <fullName evidence="2">Uncharacterized protein</fullName>
    </submittedName>
</protein>
<evidence type="ECO:0000313" key="3">
    <source>
        <dbReference type="Proteomes" id="UP001152447"/>
    </source>
</evidence>
<keyword evidence="1" id="KW-1133">Transmembrane helix</keyword>
<feature type="transmembrane region" description="Helical" evidence="1">
    <location>
        <begin position="223"/>
        <end position="247"/>
    </location>
</feature>
<sequence length="369" mass="41910">MIANLKQSIGQYRSFMDYRYQAYKTELTQLLLQLKNFGLLFLVVLGSAMLGMILLLFLGLGKIIDSSDAPQYGAQMAWLYLLLQSVMLSAMKSAIKNSAQRAFQQTLVKRYWLGFMDIKLLLLSNGWLIASLIIAIDLSVSQWLRVPHFWLFLLLQFVLGILCLYKPIALVYGFLLSAIWATLPLDVSPLLYHSGFVLLFALSTLMVPFNATAKLKLNSLTGFWLLFFMHNSWALIWRGALLLCVFMASKVLLQERADLAAIFSILSLAFVVLFSSSLQFDCRHLYQQYSVFFNMQNKQTAFFVSLFIPSLIVLLLVLVGFVVLFKQANCLLLVIGVVWCLLQQALAQKKPAHYALVWMVITGVLLSFY</sequence>
<feature type="transmembrane region" description="Helical" evidence="1">
    <location>
        <begin position="259"/>
        <end position="280"/>
    </location>
</feature>
<dbReference type="AlphaFoldDB" id="A0A9W4R0E2"/>
<feature type="transmembrane region" description="Helical" evidence="1">
    <location>
        <begin position="190"/>
        <end position="211"/>
    </location>
</feature>
<feature type="transmembrane region" description="Helical" evidence="1">
    <location>
        <begin position="72"/>
        <end position="90"/>
    </location>
</feature>
<dbReference type="Proteomes" id="UP001152447">
    <property type="component" value="Unassembled WGS sequence"/>
</dbReference>
<keyword evidence="1" id="KW-0472">Membrane</keyword>
<feature type="transmembrane region" description="Helical" evidence="1">
    <location>
        <begin position="300"/>
        <end position="323"/>
    </location>
</feature>
<comment type="caution">
    <text evidence="2">The sequence shown here is derived from an EMBL/GenBank/DDBJ whole genome shotgun (WGS) entry which is preliminary data.</text>
</comment>
<dbReference type="InterPro" id="IPR045614">
    <property type="entry name" value="DUF6136"/>
</dbReference>
<gene>
    <name evidence="2" type="ORF">PSEHALCIP103_02341</name>
</gene>
<accession>A0A9W4R0E2</accession>
<name>A0A9W4R0E2_PSEHA</name>